<feature type="region of interest" description="Disordered" evidence="1">
    <location>
        <begin position="191"/>
        <end position="211"/>
    </location>
</feature>
<reference evidence="2 3" key="1">
    <citation type="submission" date="2018-06" db="EMBL/GenBank/DDBJ databases">
        <title>Comparative genomics reveals the genomic features of Rhizophagus irregularis, R. cerebriforme, R. diaphanum and Gigaspora rosea, and their symbiotic lifestyle signature.</title>
        <authorList>
            <person name="Morin E."/>
            <person name="San Clemente H."/>
            <person name="Chen E.C.H."/>
            <person name="De La Providencia I."/>
            <person name="Hainaut M."/>
            <person name="Kuo A."/>
            <person name="Kohler A."/>
            <person name="Murat C."/>
            <person name="Tang N."/>
            <person name="Roy S."/>
            <person name="Loubradou J."/>
            <person name="Henrissat B."/>
            <person name="Grigoriev I.V."/>
            <person name="Corradi N."/>
            <person name="Roux C."/>
            <person name="Martin F.M."/>
        </authorList>
    </citation>
    <scope>NUCLEOTIDE SEQUENCE [LARGE SCALE GENOMIC DNA]</scope>
    <source>
        <strain evidence="2 3">DAOM 194757</strain>
    </source>
</reference>
<sequence length="330" mass="37846">METVIEARDIPFVKETKPADTKNPVAPKLINKPSKIHTHISKTSANGSPNEKRSVGFIIPEGFDNSHDDSEVVPDDDSTVVSTPIDEFFLNSPSSSLDISVRDLNSNILVALVDREVEIKDLFTRNQEFFDFVKQTCFSSDDRWQEFLNVLFSPRKQISDFNWMETISELLSPPLLVQFKVIVGYYDHEENDNVDENDTDDDDSVYPCGTDSPFGSLDISSIRDYPKSLEYLEISYPQFFANARQILSQEKHRKGSILGGNHLTDDIPLQFEIDTPEPTNSLYDEFKRILLRPRSEMDDVEWDISIYELLDPWPQLVAQFEEIIAHEVNE</sequence>
<feature type="region of interest" description="Disordered" evidence="1">
    <location>
        <begin position="15"/>
        <end position="52"/>
    </location>
</feature>
<organism evidence="2 3">
    <name type="scientific">Gigaspora rosea</name>
    <dbReference type="NCBI Taxonomy" id="44941"/>
    <lineage>
        <taxon>Eukaryota</taxon>
        <taxon>Fungi</taxon>
        <taxon>Fungi incertae sedis</taxon>
        <taxon>Mucoromycota</taxon>
        <taxon>Glomeromycotina</taxon>
        <taxon>Glomeromycetes</taxon>
        <taxon>Diversisporales</taxon>
        <taxon>Gigasporaceae</taxon>
        <taxon>Gigaspora</taxon>
    </lineage>
</organism>
<accession>A0A397V0K7</accession>
<dbReference type="AlphaFoldDB" id="A0A397V0K7"/>
<keyword evidence="3" id="KW-1185">Reference proteome</keyword>
<evidence type="ECO:0000313" key="2">
    <source>
        <dbReference type="EMBL" id="RIB16020.1"/>
    </source>
</evidence>
<feature type="compositionally biased region" description="Acidic residues" evidence="1">
    <location>
        <begin position="191"/>
        <end position="204"/>
    </location>
</feature>
<gene>
    <name evidence="2" type="ORF">C2G38_1542248</name>
</gene>
<protein>
    <submittedName>
        <fullName evidence="2">Uncharacterized protein</fullName>
    </submittedName>
</protein>
<dbReference type="OrthoDB" id="5279943at2759"/>
<evidence type="ECO:0000256" key="1">
    <source>
        <dbReference type="SAM" id="MobiDB-lite"/>
    </source>
</evidence>
<evidence type="ECO:0000313" key="3">
    <source>
        <dbReference type="Proteomes" id="UP000266673"/>
    </source>
</evidence>
<name>A0A397V0K7_9GLOM</name>
<comment type="caution">
    <text evidence="2">The sequence shown here is derived from an EMBL/GenBank/DDBJ whole genome shotgun (WGS) entry which is preliminary data.</text>
</comment>
<dbReference type="Proteomes" id="UP000266673">
    <property type="component" value="Unassembled WGS sequence"/>
</dbReference>
<dbReference type="EMBL" id="QKWP01000707">
    <property type="protein sequence ID" value="RIB16020.1"/>
    <property type="molecule type" value="Genomic_DNA"/>
</dbReference>
<proteinExistence type="predicted"/>